<dbReference type="InterPro" id="IPR010093">
    <property type="entry name" value="SinI_DNA-bd"/>
</dbReference>
<evidence type="ECO:0000313" key="2">
    <source>
        <dbReference type="EMBL" id="QLY79208.1"/>
    </source>
</evidence>
<evidence type="ECO:0000259" key="1">
    <source>
        <dbReference type="Pfam" id="PF12728"/>
    </source>
</evidence>
<dbReference type="EMBL" id="CP059378">
    <property type="protein sequence ID" value="QLY79208.1"/>
    <property type="molecule type" value="Genomic_DNA"/>
</dbReference>
<dbReference type="InterPro" id="IPR009061">
    <property type="entry name" value="DNA-bd_dom_put_sf"/>
</dbReference>
<dbReference type="NCBIfam" id="TIGR01764">
    <property type="entry name" value="excise"/>
    <property type="match status" value="1"/>
</dbReference>
<dbReference type="Proteomes" id="UP000512286">
    <property type="component" value="Chromosome"/>
</dbReference>
<name>A0A7D6VQ56_9CLOT</name>
<reference evidence="2 3" key="1">
    <citation type="submission" date="2020-07" db="EMBL/GenBank/DDBJ databases">
        <title>Electron transfer.</title>
        <authorList>
            <person name="Huang L."/>
            <person name="Liu X."/>
            <person name="Zhou S."/>
        </authorList>
    </citation>
    <scope>NUCLEOTIDE SEQUENCE [LARGE SCALE GENOMIC DNA]</scope>
    <source>
        <strain evidence="2 3">Lx1</strain>
    </source>
</reference>
<dbReference type="InterPro" id="IPR041657">
    <property type="entry name" value="HTH_17"/>
</dbReference>
<organism evidence="2 3">
    <name type="scientific">Clostridium intestinale</name>
    <dbReference type="NCBI Taxonomy" id="36845"/>
    <lineage>
        <taxon>Bacteria</taxon>
        <taxon>Bacillati</taxon>
        <taxon>Bacillota</taxon>
        <taxon>Clostridia</taxon>
        <taxon>Eubacteriales</taxon>
        <taxon>Clostridiaceae</taxon>
        <taxon>Clostridium</taxon>
    </lineage>
</organism>
<dbReference type="RefSeq" id="WP_181601424.1">
    <property type="nucleotide sequence ID" value="NZ_CP059378.1"/>
</dbReference>
<dbReference type="Gene3D" id="3.90.105.50">
    <property type="match status" value="1"/>
</dbReference>
<sequence>MPKIKALTVEELGLINLKITLTIEEAAIYAGISADKIRKLVHTKDFPCFKNGNKWLINKEMLQEWIAKVSVEHREI</sequence>
<dbReference type="SUPFAM" id="SSF46955">
    <property type="entry name" value="Putative DNA-binding domain"/>
    <property type="match status" value="1"/>
</dbReference>
<dbReference type="Pfam" id="PF12728">
    <property type="entry name" value="HTH_17"/>
    <property type="match status" value="1"/>
</dbReference>
<protein>
    <submittedName>
        <fullName evidence="2">Helix-turn-helix domain-containing protein</fullName>
    </submittedName>
</protein>
<dbReference type="AlphaFoldDB" id="A0A7D6VQ56"/>
<dbReference type="InterPro" id="IPR038148">
    <property type="entry name" value="Tn1545/Tn916_Xis"/>
</dbReference>
<evidence type="ECO:0000313" key="3">
    <source>
        <dbReference type="Proteomes" id="UP000512286"/>
    </source>
</evidence>
<feature type="domain" description="Helix-turn-helix" evidence="1">
    <location>
        <begin position="21"/>
        <end position="68"/>
    </location>
</feature>
<dbReference type="KEGG" id="cint:HZF06_19345"/>
<dbReference type="GO" id="GO:0003677">
    <property type="term" value="F:DNA binding"/>
    <property type="evidence" value="ECO:0007669"/>
    <property type="project" value="InterPro"/>
</dbReference>
<gene>
    <name evidence="2" type="ORF">HZF06_19345</name>
</gene>
<proteinExistence type="predicted"/>
<accession>A0A7D6VQ56</accession>